<accession>A0A8J6CK38</accession>
<feature type="coiled-coil region" evidence="1">
    <location>
        <begin position="1"/>
        <end position="56"/>
    </location>
</feature>
<evidence type="ECO:0000313" key="3">
    <source>
        <dbReference type="EMBL" id="KAG8470648.1"/>
    </source>
</evidence>
<name>A0A8J6CK38_DIALT</name>
<organism evidence="3 4">
    <name type="scientific">Diacronema lutheri</name>
    <name type="common">Unicellular marine alga</name>
    <name type="synonym">Monochrysis lutheri</name>
    <dbReference type="NCBI Taxonomy" id="2081491"/>
    <lineage>
        <taxon>Eukaryota</taxon>
        <taxon>Haptista</taxon>
        <taxon>Haptophyta</taxon>
        <taxon>Pavlovophyceae</taxon>
        <taxon>Pavlovales</taxon>
        <taxon>Pavlovaceae</taxon>
        <taxon>Diacronema</taxon>
    </lineage>
</organism>
<comment type="caution">
    <text evidence="3">The sequence shown here is derived from an EMBL/GenBank/DDBJ whole genome shotgun (WGS) entry which is preliminary data.</text>
</comment>
<evidence type="ECO:0000313" key="4">
    <source>
        <dbReference type="Proteomes" id="UP000751190"/>
    </source>
</evidence>
<dbReference type="Proteomes" id="UP000751190">
    <property type="component" value="Unassembled WGS sequence"/>
</dbReference>
<feature type="compositionally biased region" description="Low complexity" evidence="2">
    <location>
        <begin position="144"/>
        <end position="153"/>
    </location>
</feature>
<keyword evidence="4" id="KW-1185">Reference proteome</keyword>
<reference evidence="3" key="1">
    <citation type="submission" date="2021-05" db="EMBL/GenBank/DDBJ databases">
        <title>The genome of the haptophyte Pavlova lutheri (Diacronema luteri, Pavlovales) - a model for lipid biosynthesis in eukaryotic algae.</title>
        <authorList>
            <person name="Hulatt C.J."/>
            <person name="Posewitz M.C."/>
        </authorList>
    </citation>
    <scope>NUCLEOTIDE SEQUENCE</scope>
    <source>
        <strain evidence="3">NIVA-4/92</strain>
    </source>
</reference>
<sequence>MADERAARLDAERRIDAANHRAAQSQVRAADLEEELAMLQAEQAELSGRQALLEAEVVQLAAMADASALIGRRAPFAVQATPVGAAGALGQQSGSRAEDRALPLSRSSSGYGFRAPSRPITPRGALHDTHKPSALPTPRATAQPSSVPPSLRSSLRESSVRDAPAPGERSAQLRVPARDAALRSVSPRRELALRMHNIANDLAHEIESQDRLEARIASIRR</sequence>
<protein>
    <submittedName>
        <fullName evidence="3">Uncharacterized protein</fullName>
    </submittedName>
</protein>
<keyword evidence="1" id="KW-0175">Coiled coil</keyword>
<evidence type="ECO:0000256" key="1">
    <source>
        <dbReference type="SAM" id="Coils"/>
    </source>
</evidence>
<dbReference type="EMBL" id="JAGTXO010000001">
    <property type="protein sequence ID" value="KAG8470648.1"/>
    <property type="molecule type" value="Genomic_DNA"/>
</dbReference>
<gene>
    <name evidence="3" type="ORF">KFE25_009069</name>
</gene>
<feature type="region of interest" description="Disordered" evidence="2">
    <location>
        <begin position="88"/>
        <end position="172"/>
    </location>
</feature>
<dbReference type="AlphaFoldDB" id="A0A8J6CK38"/>
<proteinExistence type="predicted"/>
<evidence type="ECO:0000256" key="2">
    <source>
        <dbReference type="SAM" id="MobiDB-lite"/>
    </source>
</evidence>